<dbReference type="InterPro" id="IPR016181">
    <property type="entry name" value="Acyl_CoA_acyltransferase"/>
</dbReference>
<dbReference type="EMBL" id="CAACYI010000001">
    <property type="protein sequence ID" value="VFB17333.1"/>
    <property type="molecule type" value="Genomic_DNA"/>
</dbReference>
<evidence type="ECO:0000313" key="3">
    <source>
        <dbReference type="Proteomes" id="UP000377798"/>
    </source>
</evidence>
<proteinExistence type="predicted"/>
<feature type="domain" description="N-acetyltransferase" evidence="1">
    <location>
        <begin position="1"/>
        <end position="155"/>
    </location>
</feature>
<protein>
    <submittedName>
        <fullName evidence="2">Predicted acetyltransferase involved in intracellular survival and related acetyltransferases</fullName>
    </submittedName>
</protein>
<dbReference type="GO" id="GO:0034069">
    <property type="term" value="F:aminoglycoside N-acetyltransferase activity"/>
    <property type="evidence" value="ECO:0007669"/>
    <property type="project" value="TreeGrafter"/>
</dbReference>
<evidence type="ECO:0000259" key="1">
    <source>
        <dbReference type="PROSITE" id="PS51186"/>
    </source>
</evidence>
<organism evidence="2 3">
    <name type="scientific">Urinicoccus massiliensis</name>
    <dbReference type="NCBI Taxonomy" id="1723382"/>
    <lineage>
        <taxon>Bacteria</taxon>
        <taxon>Bacillati</taxon>
        <taxon>Bacillota</taxon>
        <taxon>Tissierellia</taxon>
        <taxon>Tissierellales</taxon>
        <taxon>Peptoniphilaceae</taxon>
        <taxon>Urinicoccus</taxon>
    </lineage>
</organism>
<dbReference type="AlphaFoldDB" id="A0A8H2M7C0"/>
<name>A0A8H2M7C0_9FIRM</name>
<dbReference type="RefSeq" id="WP_165478669.1">
    <property type="nucleotide sequence ID" value="NZ_CAACYI010000001.1"/>
</dbReference>
<reference evidence="2 3" key="1">
    <citation type="submission" date="2019-02" db="EMBL/GenBank/DDBJ databases">
        <authorList>
            <consortium name="Pathogen Informatics"/>
        </authorList>
    </citation>
    <scope>NUCLEOTIDE SEQUENCE [LARGE SCALE GENOMIC DNA]</scope>
    <source>
        <strain evidence="2 3">3012STDY7089603</strain>
    </source>
</reference>
<dbReference type="PANTHER" id="PTHR37817:SF1">
    <property type="entry name" value="N-ACETYLTRANSFERASE EIS"/>
    <property type="match status" value="1"/>
</dbReference>
<evidence type="ECO:0000313" key="2">
    <source>
        <dbReference type="EMBL" id="VFB17333.1"/>
    </source>
</evidence>
<dbReference type="InterPro" id="IPR000182">
    <property type="entry name" value="GNAT_dom"/>
</dbReference>
<dbReference type="Gene3D" id="3.40.630.30">
    <property type="match status" value="1"/>
</dbReference>
<accession>A0A8H2M7C0</accession>
<dbReference type="Pfam" id="PF13527">
    <property type="entry name" value="Acetyltransf_9"/>
    <property type="match status" value="1"/>
</dbReference>
<dbReference type="PROSITE" id="PS51186">
    <property type="entry name" value="GNAT"/>
    <property type="match status" value="1"/>
</dbReference>
<dbReference type="GO" id="GO:0030649">
    <property type="term" value="P:aminoglycoside antibiotic catabolic process"/>
    <property type="evidence" value="ECO:0007669"/>
    <property type="project" value="TreeGrafter"/>
</dbReference>
<dbReference type="PANTHER" id="PTHR37817">
    <property type="entry name" value="N-ACETYLTRANSFERASE EIS"/>
    <property type="match status" value="1"/>
</dbReference>
<dbReference type="SUPFAM" id="SSF55729">
    <property type="entry name" value="Acyl-CoA N-acyltransferases (Nat)"/>
    <property type="match status" value="1"/>
</dbReference>
<keyword evidence="3" id="KW-1185">Reference proteome</keyword>
<dbReference type="CDD" id="cd04301">
    <property type="entry name" value="NAT_SF"/>
    <property type="match status" value="1"/>
</dbReference>
<dbReference type="Proteomes" id="UP000377798">
    <property type="component" value="Unassembled WGS sequence"/>
</dbReference>
<sequence length="389" mass="44759">MEIRQLTLQDFDKYRKISYRSYPSIRDFSSQGYQDYDQSVQALMESQNEELFFGAIEDGKVVGIMRHILFQMNIFGKMEEVGGFGYLGVDPFYKRRGLAGQLLAYFEKTALERGNHTALLLPFRPDFYHKFGYGFLGKMNQYQVQTSYLPQKPDQVTVREIKAQEALTFRKNATGVLHGMTQVLAVEEEAFQDDLKNIYIGAFLDKKLIAYGKYHWKSLNEENYTQNAIVLSDLLSIHPLGIQGVLSHLRAQSDQARYVDFFSHQKNLEQIMTNPTDQSHHYFANGYIQTNIQAIGLMAKILDPCAFYQAHYQDQAAIEIRTEDKVYRTSPNPKYSFYLPQACLAPLVFKEISFRQFLDLGLAQAAPDDLKALEEIFPGGYTVYNNADF</sequence>
<comment type="caution">
    <text evidence="2">The sequence shown here is derived from an EMBL/GenBank/DDBJ whole genome shotgun (WGS) entry which is preliminary data.</text>
</comment>
<gene>
    <name evidence="2" type="ORF">NCTC13150_01920</name>
</gene>
<keyword evidence="2" id="KW-0808">Transferase</keyword>
<dbReference type="InterPro" id="IPR051554">
    <property type="entry name" value="Acetyltransferase_Eis"/>
</dbReference>